<name>A0A0C9UHL2_SPHS4</name>
<protein>
    <submittedName>
        <fullName evidence="1">Uncharacterized protein</fullName>
    </submittedName>
</protein>
<accession>A0A0C9UHL2</accession>
<dbReference type="AlphaFoldDB" id="A0A0C9UHL2"/>
<sequence length="181" mass="20111">MEQATVRYGYLCLRGAVAWQEEPKYFGRGFISDTPRLHQLALSPLQQLHSNCMGVTWGCAKSVARQICSNKTDKLTTFATTSANTLIAFQNGSTKTEGVMEPLFIVCGWTPFPELVTSGFDFKARPKTTDAVINKFANSGFAVHAPEITQFGWRLFEYSRRDARGNNPQSGSTACFHPEDD</sequence>
<keyword evidence="2" id="KW-1185">Reference proteome</keyword>
<dbReference type="EMBL" id="KN837129">
    <property type="protein sequence ID" value="KIJ42563.1"/>
    <property type="molecule type" value="Genomic_DNA"/>
</dbReference>
<evidence type="ECO:0000313" key="2">
    <source>
        <dbReference type="Proteomes" id="UP000054279"/>
    </source>
</evidence>
<gene>
    <name evidence="1" type="ORF">M422DRAFT_48182</name>
</gene>
<proteinExistence type="predicted"/>
<organism evidence="1 2">
    <name type="scientific">Sphaerobolus stellatus (strain SS14)</name>
    <dbReference type="NCBI Taxonomy" id="990650"/>
    <lineage>
        <taxon>Eukaryota</taxon>
        <taxon>Fungi</taxon>
        <taxon>Dikarya</taxon>
        <taxon>Basidiomycota</taxon>
        <taxon>Agaricomycotina</taxon>
        <taxon>Agaricomycetes</taxon>
        <taxon>Phallomycetidae</taxon>
        <taxon>Geastrales</taxon>
        <taxon>Sphaerobolaceae</taxon>
        <taxon>Sphaerobolus</taxon>
    </lineage>
</organism>
<dbReference type="HOGENOM" id="CLU_1563867_0_0_1"/>
<dbReference type="Proteomes" id="UP000054279">
    <property type="component" value="Unassembled WGS sequence"/>
</dbReference>
<reference evidence="1 2" key="1">
    <citation type="submission" date="2014-06" db="EMBL/GenBank/DDBJ databases">
        <title>Evolutionary Origins and Diversification of the Mycorrhizal Mutualists.</title>
        <authorList>
            <consortium name="DOE Joint Genome Institute"/>
            <consortium name="Mycorrhizal Genomics Consortium"/>
            <person name="Kohler A."/>
            <person name="Kuo A."/>
            <person name="Nagy L.G."/>
            <person name="Floudas D."/>
            <person name="Copeland A."/>
            <person name="Barry K.W."/>
            <person name="Cichocki N."/>
            <person name="Veneault-Fourrey C."/>
            <person name="LaButti K."/>
            <person name="Lindquist E.A."/>
            <person name="Lipzen A."/>
            <person name="Lundell T."/>
            <person name="Morin E."/>
            <person name="Murat C."/>
            <person name="Riley R."/>
            <person name="Ohm R."/>
            <person name="Sun H."/>
            <person name="Tunlid A."/>
            <person name="Henrissat B."/>
            <person name="Grigoriev I.V."/>
            <person name="Hibbett D.S."/>
            <person name="Martin F."/>
        </authorList>
    </citation>
    <scope>NUCLEOTIDE SEQUENCE [LARGE SCALE GENOMIC DNA]</scope>
    <source>
        <strain evidence="1 2">SS14</strain>
    </source>
</reference>
<evidence type="ECO:0000313" key="1">
    <source>
        <dbReference type="EMBL" id="KIJ42563.1"/>
    </source>
</evidence>